<keyword evidence="4 7" id="KW-0812">Transmembrane</keyword>
<dbReference type="GO" id="GO:0005794">
    <property type="term" value="C:Golgi apparatus"/>
    <property type="evidence" value="ECO:0007669"/>
    <property type="project" value="TreeGrafter"/>
</dbReference>
<name>A0A835LJ46_9MAGN</name>
<evidence type="ECO:0000256" key="7">
    <source>
        <dbReference type="RuleBase" id="RU363107"/>
    </source>
</evidence>
<keyword evidence="9" id="KW-1185">Reference proteome</keyword>
<dbReference type="Proteomes" id="UP000631114">
    <property type="component" value="Unassembled WGS sequence"/>
</dbReference>
<dbReference type="GO" id="GO:0016020">
    <property type="term" value="C:membrane"/>
    <property type="evidence" value="ECO:0007669"/>
    <property type="project" value="UniProtKB-SubCell"/>
</dbReference>
<evidence type="ECO:0000313" key="9">
    <source>
        <dbReference type="Proteomes" id="UP000631114"/>
    </source>
</evidence>
<comment type="subcellular location">
    <subcellularLocation>
        <location evidence="2 7">Membrane</location>
        <topology evidence="2 7">Multi-pass membrane protein</topology>
    </subcellularLocation>
</comment>
<evidence type="ECO:0000256" key="3">
    <source>
        <dbReference type="ARBA" id="ARBA00006483"/>
    </source>
</evidence>
<gene>
    <name evidence="8" type="ORF">IFM89_019030</name>
</gene>
<feature type="transmembrane region" description="Helical" evidence="7">
    <location>
        <begin position="103"/>
        <end position="119"/>
    </location>
</feature>
<protein>
    <recommendedName>
        <fullName evidence="7">PRA1 family protein</fullName>
    </recommendedName>
</protein>
<evidence type="ECO:0000313" key="8">
    <source>
        <dbReference type="EMBL" id="KAF9597503.1"/>
    </source>
</evidence>
<feature type="transmembrane region" description="Helical" evidence="7">
    <location>
        <begin position="139"/>
        <end position="170"/>
    </location>
</feature>
<dbReference type="Pfam" id="PF03208">
    <property type="entry name" value="PRA1"/>
    <property type="match status" value="1"/>
</dbReference>
<keyword evidence="6 7" id="KW-0472">Membrane</keyword>
<dbReference type="AlphaFoldDB" id="A0A835LJ46"/>
<dbReference type="GO" id="GO:0016192">
    <property type="term" value="P:vesicle-mediated transport"/>
    <property type="evidence" value="ECO:0007669"/>
    <property type="project" value="TreeGrafter"/>
</dbReference>
<comment type="function">
    <text evidence="1 7">May be involved in both secretory and endocytic intracellular trafficking in the endosomal/prevacuolar compartments.</text>
</comment>
<evidence type="ECO:0000256" key="2">
    <source>
        <dbReference type="ARBA" id="ARBA00004141"/>
    </source>
</evidence>
<dbReference type="PANTHER" id="PTHR19317">
    <property type="entry name" value="PRENYLATED RAB ACCEPTOR 1-RELATED"/>
    <property type="match status" value="1"/>
</dbReference>
<comment type="similarity">
    <text evidence="3 7">Belongs to the PRA1 family.</text>
</comment>
<evidence type="ECO:0000256" key="4">
    <source>
        <dbReference type="ARBA" id="ARBA00022692"/>
    </source>
</evidence>
<evidence type="ECO:0000256" key="1">
    <source>
        <dbReference type="ARBA" id="ARBA00002501"/>
    </source>
</evidence>
<dbReference type="GO" id="GO:0005783">
    <property type="term" value="C:endoplasmic reticulum"/>
    <property type="evidence" value="ECO:0007669"/>
    <property type="project" value="TreeGrafter"/>
</dbReference>
<evidence type="ECO:0000256" key="5">
    <source>
        <dbReference type="ARBA" id="ARBA00022989"/>
    </source>
</evidence>
<comment type="caution">
    <text evidence="8">The sequence shown here is derived from an EMBL/GenBank/DDBJ whole genome shotgun (WGS) entry which is preliminary data.</text>
</comment>
<dbReference type="OrthoDB" id="63113at2759"/>
<accession>A0A835LJ46</accession>
<keyword evidence="7" id="KW-0813">Transport</keyword>
<proteinExistence type="inferred from homology"/>
<dbReference type="PANTHER" id="PTHR19317:SF0">
    <property type="entry name" value="PRENYLATED RAB ACCEPTOR PROTEIN 1"/>
    <property type="match status" value="1"/>
</dbReference>
<sequence>MASQIPQPLLPISNTETTAMSSEQQTITTTKLFIARLTESTRLAFSQRRPWTELLDRSAFTRPESITDAASRIKKNSSYFRINYLTIITTILAVSLLTHPFSLLTLLCLLSAWMFLYVFRPSDQPLIIFNRTFTDRETLMGLIGLSIVVVFLTSVGAILMGGILVGLGVVCGHGAFRVPEDLFLDDQDSGNAGGVGGVATGLLSFIAPSPAAVVAARV</sequence>
<dbReference type="EMBL" id="JADFTS010000007">
    <property type="protein sequence ID" value="KAF9597503.1"/>
    <property type="molecule type" value="Genomic_DNA"/>
</dbReference>
<dbReference type="InterPro" id="IPR004895">
    <property type="entry name" value="Prenylated_rab_accept_PRA1"/>
</dbReference>
<evidence type="ECO:0000256" key="6">
    <source>
        <dbReference type="ARBA" id="ARBA00023136"/>
    </source>
</evidence>
<feature type="transmembrane region" description="Helical" evidence="7">
    <location>
        <begin position="190"/>
        <end position="216"/>
    </location>
</feature>
<organism evidence="8 9">
    <name type="scientific">Coptis chinensis</name>
    <dbReference type="NCBI Taxonomy" id="261450"/>
    <lineage>
        <taxon>Eukaryota</taxon>
        <taxon>Viridiplantae</taxon>
        <taxon>Streptophyta</taxon>
        <taxon>Embryophyta</taxon>
        <taxon>Tracheophyta</taxon>
        <taxon>Spermatophyta</taxon>
        <taxon>Magnoliopsida</taxon>
        <taxon>Ranunculales</taxon>
        <taxon>Ranunculaceae</taxon>
        <taxon>Coptidoideae</taxon>
        <taxon>Coptis</taxon>
    </lineage>
</organism>
<reference evidence="8 9" key="1">
    <citation type="submission" date="2020-10" db="EMBL/GenBank/DDBJ databases">
        <title>The Coptis chinensis genome and diversification of protoberbering-type alkaloids.</title>
        <authorList>
            <person name="Wang B."/>
            <person name="Shu S."/>
            <person name="Song C."/>
            <person name="Liu Y."/>
        </authorList>
    </citation>
    <scope>NUCLEOTIDE SEQUENCE [LARGE SCALE GENOMIC DNA]</scope>
    <source>
        <strain evidence="8">HL-2020</strain>
        <tissue evidence="8">Leaf</tissue>
    </source>
</reference>
<feature type="transmembrane region" description="Helical" evidence="7">
    <location>
        <begin position="79"/>
        <end position="97"/>
    </location>
</feature>
<keyword evidence="5 7" id="KW-1133">Transmembrane helix</keyword>